<name>A0A7S8HAT5_9HYPH</name>
<organism evidence="1 2">
    <name type="scientific">Kaustia mangrovi</name>
    <dbReference type="NCBI Taxonomy" id="2593653"/>
    <lineage>
        <taxon>Bacteria</taxon>
        <taxon>Pseudomonadati</taxon>
        <taxon>Pseudomonadota</taxon>
        <taxon>Alphaproteobacteria</taxon>
        <taxon>Hyphomicrobiales</taxon>
        <taxon>Parvibaculaceae</taxon>
        <taxon>Kaustia</taxon>
    </lineage>
</organism>
<dbReference type="PANTHER" id="PTHR35175:SF2">
    <property type="entry name" value="DUF1289 DOMAIN-CONTAINING PROTEIN"/>
    <property type="match status" value="1"/>
</dbReference>
<evidence type="ECO:0000313" key="2">
    <source>
        <dbReference type="Proteomes" id="UP000593594"/>
    </source>
</evidence>
<dbReference type="EMBL" id="CP058214">
    <property type="protein sequence ID" value="QPC41925.1"/>
    <property type="molecule type" value="Genomic_DNA"/>
</dbReference>
<evidence type="ECO:0000313" key="1">
    <source>
        <dbReference type="EMBL" id="QPC41925.1"/>
    </source>
</evidence>
<dbReference type="InterPro" id="IPR010710">
    <property type="entry name" value="DUF1289"/>
</dbReference>
<accession>A0A7S8HAT5</accession>
<dbReference type="Proteomes" id="UP000593594">
    <property type="component" value="Chromosome"/>
</dbReference>
<dbReference type="AlphaFoldDB" id="A0A7S8HAT5"/>
<keyword evidence="2" id="KW-1185">Reference proteome</keyword>
<protein>
    <submittedName>
        <fullName evidence="1">DUF1289 domain-containing protein</fullName>
    </submittedName>
</protein>
<dbReference type="Pfam" id="PF06945">
    <property type="entry name" value="DUF1289"/>
    <property type="match status" value="1"/>
</dbReference>
<sequence>MTDRTPPRIESPCIQVCVVDADSGHCIGCGRTRGEIAGWIGFTPQERRAVMEALPERMSALTRNRARKGGARARRRVPQA</sequence>
<dbReference type="KEGG" id="kmn:HW532_03845"/>
<reference evidence="1 2" key="1">
    <citation type="submission" date="2020-06" db="EMBL/GenBank/DDBJ databases">
        <title>Genome sequence of 2 isolates from Red Sea Mangroves.</title>
        <authorList>
            <person name="Sefrji F."/>
            <person name="Michoud G."/>
            <person name="Merlino G."/>
            <person name="Daffonchio D."/>
        </authorList>
    </citation>
    <scope>NUCLEOTIDE SEQUENCE [LARGE SCALE GENOMIC DNA]</scope>
    <source>
        <strain evidence="1 2">R1DC25</strain>
    </source>
</reference>
<dbReference type="PANTHER" id="PTHR35175">
    <property type="entry name" value="DUF1289 DOMAIN-CONTAINING PROTEIN"/>
    <property type="match status" value="1"/>
</dbReference>
<dbReference type="RefSeq" id="WP_213163152.1">
    <property type="nucleotide sequence ID" value="NZ_CP058214.1"/>
</dbReference>
<gene>
    <name evidence="1" type="ORF">HW532_03845</name>
</gene>
<proteinExistence type="predicted"/>